<evidence type="ECO:0000313" key="3">
    <source>
        <dbReference type="Proteomes" id="UP000198324"/>
    </source>
</evidence>
<dbReference type="GO" id="GO:0005829">
    <property type="term" value="C:cytosol"/>
    <property type="evidence" value="ECO:0007669"/>
    <property type="project" value="TreeGrafter"/>
</dbReference>
<dbReference type="InterPro" id="IPR036188">
    <property type="entry name" value="FAD/NAD-bd_sf"/>
</dbReference>
<keyword evidence="3" id="KW-1185">Reference proteome</keyword>
<dbReference type="PANTHER" id="PTHR21197">
    <property type="entry name" value="UDP-GALACTOPYRANOSE MUTASE"/>
    <property type="match status" value="1"/>
</dbReference>
<dbReference type="Proteomes" id="UP000198324">
    <property type="component" value="Unassembled WGS sequence"/>
</dbReference>
<dbReference type="RefSeq" id="WP_089273963.1">
    <property type="nucleotide sequence ID" value="NZ_FZOC01000003.1"/>
</dbReference>
<dbReference type="SUPFAM" id="SSF51971">
    <property type="entry name" value="Nucleotide-binding domain"/>
    <property type="match status" value="1"/>
</dbReference>
<feature type="domain" description="Amine oxidase" evidence="1">
    <location>
        <begin position="13"/>
        <end position="316"/>
    </location>
</feature>
<accession>A0A239A705</accession>
<dbReference type="OrthoDB" id="9769600at2"/>
<dbReference type="AlphaFoldDB" id="A0A239A705"/>
<organism evidence="2 3">
    <name type="scientific">Humidesulfovibrio mexicanus</name>
    <dbReference type="NCBI Taxonomy" id="147047"/>
    <lineage>
        <taxon>Bacteria</taxon>
        <taxon>Pseudomonadati</taxon>
        <taxon>Thermodesulfobacteriota</taxon>
        <taxon>Desulfovibrionia</taxon>
        <taxon>Desulfovibrionales</taxon>
        <taxon>Desulfovibrionaceae</taxon>
        <taxon>Humidesulfovibrio</taxon>
    </lineage>
</organism>
<gene>
    <name evidence="2" type="ORF">SAMN04488503_1846</name>
</gene>
<dbReference type="InterPro" id="IPR002937">
    <property type="entry name" value="Amino_oxidase"/>
</dbReference>
<evidence type="ECO:0000313" key="2">
    <source>
        <dbReference type="EMBL" id="SNR90844.1"/>
    </source>
</evidence>
<proteinExistence type="predicted"/>
<dbReference type="PANTHER" id="PTHR21197:SF0">
    <property type="entry name" value="UDP-GALACTOPYRANOSE MUTASE"/>
    <property type="match status" value="1"/>
</dbReference>
<reference evidence="2 3" key="1">
    <citation type="submission" date="2017-06" db="EMBL/GenBank/DDBJ databases">
        <authorList>
            <person name="Kim H.J."/>
            <person name="Triplett B.A."/>
        </authorList>
    </citation>
    <scope>NUCLEOTIDE SEQUENCE [LARGE SCALE GENOMIC DNA]</scope>
    <source>
        <strain evidence="2 3">DSM 13116</strain>
    </source>
</reference>
<sequence>MRVDYAIIGAGPTGLGAARRLKELGCESFVVLEKNPYAGGLSASFTDAMGYTWDIGGHVTFSHYGYFDRLLDELLGQEQLRHQRKAWVRSCGAWVPYPFQNNIRHLPKEARWECVRGLLPGNRPEKTPENFREWIHCVFGEGIAKTFLWPYNFKVWAIDPARMNSTWVGERVSVVGLESVLKNIILELDEHGWGPNNTFAFPARGGTGELFRRMAAPLAAHIRYGCGAAKIDAAKKTLATAAGDEISYGALLNTAPLDLLVANQLVGAPDALVDAAGRLKHNGVYVAGVGARGRARFQGGPDDRCWMYFPDDDCPFYRATNFHNYSPANVPESDPGRAALMCETSFSAHKPEELSGLMDRTIKGLDSVGLLAKNAEVESRFELTVDYGYPVPCLERDLALRVLHPWLERQAIFSRGRFGGWKYEVGNMDHSVMQGVEWAERMITKEPEKTYQWN</sequence>
<dbReference type="PRINTS" id="PR00419">
    <property type="entry name" value="ADXRDTASE"/>
</dbReference>
<dbReference type="Gene3D" id="3.50.50.60">
    <property type="entry name" value="FAD/NAD(P)-binding domain"/>
    <property type="match status" value="1"/>
</dbReference>
<dbReference type="Pfam" id="PF01593">
    <property type="entry name" value="Amino_oxidase"/>
    <property type="match status" value="1"/>
</dbReference>
<dbReference type="GO" id="GO:0016491">
    <property type="term" value="F:oxidoreductase activity"/>
    <property type="evidence" value="ECO:0007669"/>
    <property type="project" value="InterPro"/>
</dbReference>
<evidence type="ECO:0000259" key="1">
    <source>
        <dbReference type="Pfam" id="PF01593"/>
    </source>
</evidence>
<dbReference type="GO" id="GO:0050660">
    <property type="term" value="F:flavin adenine dinucleotide binding"/>
    <property type="evidence" value="ECO:0007669"/>
    <property type="project" value="TreeGrafter"/>
</dbReference>
<protein>
    <submittedName>
        <fullName evidence="2">UDP-galactopyranose mutase</fullName>
    </submittedName>
</protein>
<dbReference type="GO" id="GO:0008767">
    <property type="term" value="F:UDP-galactopyranose mutase activity"/>
    <property type="evidence" value="ECO:0007669"/>
    <property type="project" value="TreeGrafter"/>
</dbReference>
<dbReference type="EMBL" id="FZOC01000003">
    <property type="protein sequence ID" value="SNR90844.1"/>
    <property type="molecule type" value="Genomic_DNA"/>
</dbReference>
<name>A0A239A705_9BACT</name>